<accession>A0A8J8NSQ4</accession>
<reference evidence="1" key="1">
    <citation type="submission" date="2019-06" db="EMBL/GenBank/DDBJ databases">
        <authorList>
            <person name="Zheng W."/>
        </authorList>
    </citation>
    <scope>NUCLEOTIDE SEQUENCE</scope>
    <source>
        <strain evidence="1">QDHG01</strain>
    </source>
</reference>
<dbReference type="AlphaFoldDB" id="A0A8J8NSQ4"/>
<dbReference type="Proteomes" id="UP000785679">
    <property type="component" value="Unassembled WGS sequence"/>
</dbReference>
<gene>
    <name evidence="1" type="ORF">FGO68_gene770</name>
</gene>
<protein>
    <submittedName>
        <fullName evidence="1">Uncharacterized protein</fullName>
    </submittedName>
</protein>
<dbReference type="EMBL" id="RRYP01008029">
    <property type="protein sequence ID" value="TNV80069.1"/>
    <property type="molecule type" value="Genomic_DNA"/>
</dbReference>
<evidence type="ECO:0000313" key="2">
    <source>
        <dbReference type="Proteomes" id="UP000785679"/>
    </source>
</evidence>
<sequence>MKLTNLFIGDSELTNSTQLQVLYTLGVYVIDFFCGVSPPATPPQFTIVLRGWSSESVVISLCEISSSVNHFFKRILQSVVFTVSEKRSNLIEHC</sequence>
<name>A0A8J8NSQ4_HALGN</name>
<organism evidence="1 2">
    <name type="scientific">Halteria grandinella</name>
    <dbReference type="NCBI Taxonomy" id="5974"/>
    <lineage>
        <taxon>Eukaryota</taxon>
        <taxon>Sar</taxon>
        <taxon>Alveolata</taxon>
        <taxon>Ciliophora</taxon>
        <taxon>Intramacronucleata</taxon>
        <taxon>Spirotrichea</taxon>
        <taxon>Stichotrichia</taxon>
        <taxon>Sporadotrichida</taxon>
        <taxon>Halteriidae</taxon>
        <taxon>Halteria</taxon>
    </lineage>
</organism>
<keyword evidence="2" id="KW-1185">Reference proteome</keyword>
<proteinExistence type="predicted"/>
<comment type="caution">
    <text evidence="1">The sequence shown here is derived from an EMBL/GenBank/DDBJ whole genome shotgun (WGS) entry which is preliminary data.</text>
</comment>
<evidence type="ECO:0000313" key="1">
    <source>
        <dbReference type="EMBL" id="TNV80069.1"/>
    </source>
</evidence>